<dbReference type="Proteomes" id="UP000007015">
    <property type="component" value="Chromosome 6"/>
</dbReference>
<proteinExistence type="predicted"/>
<dbReference type="HOGENOM" id="CLU_1550086_0_0_1"/>
<organism evidence="1 2">
    <name type="scientific">Oryza sativa subsp. indica</name>
    <name type="common">Rice</name>
    <dbReference type="NCBI Taxonomy" id="39946"/>
    <lineage>
        <taxon>Eukaryota</taxon>
        <taxon>Viridiplantae</taxon>
        <taxon>Streptophyta</taxon>
        <taxon>Embryophyta</taxon>
        <taxon>Tracheophyta</taxon>
        <taxon>Spermatophyta</taxon>
        <taxon>Magnoliopsida</taxon>
        <taxon>Liliopsida</taxon>
        <taxon>Poales</taxon>
        <taxon>Poaceae</taxon>
        <taxon>BOP clade</taxon>
        <taxon>Oryzoideae</taxon>
        <taxon>Oryzeae</taxon>
        <taxon>Oryzinae</taxon>
        <taxon>Oryza</taxon>
        <taxon>Oryza sativa</taxon>
    </lineage>
</organism>
<accession>B8B496</accession>
<reference evidence="1 2" key="1">
    <citation type="journal article" date="2005" name="PLoS Biol.">
        <title>The genomes of Oryza sativa: a history of duplications.</title>
        <authorList>
            <person name="Yu J."/>
            <person name="Wang J."/>
            <person name="Lin W."/>
            <person name="Li S."/>
            <person name="Li H."/>
            <person name="Zhou J."/>
            <person name="Ni P."/>
            <person name="Dong W."/>
            <person name="Hu S."/>
            <person name="Zeng C."/>
            <person name="Zhang J."/>
            <person name="Zhang Y."/>
            <person name="Li R."/>
            <person name="Xu Z."/>
            <person name="Li S."/>
            <person name="Li X."/>
            <person name="Zheng H."/>
            <person name="Cong L."/>
            <person name="Lin L."/>
            <person name="Yin J."/>
            <person name="Geng J."/>
            <person name="Li G."/>
            <person name="Shi J."/>
            <person name="Liu J."/>
            <person name="Lv H."/>
            <person name="Li J."/>
            <person name="Wang J."/>
            <person name="Deng Y."/>
            <person name="Ran L."/>
            <person name="Shi X."/>
            <person name="Wang X."/>
            <person name="Wu Q."/>
            <person name="Li C."/>
            <person name="Ren X."/>
            <person name="Wang J."/>
            <person name="Wang X."/>
            <person name="Li D."/>
            <person name="Liu D."/>
            <person name="Zhang X."/>
            <person name="Ji Z."/>
            <person name="Zhao W."/>
            <person name="Sun Y."/>
            <person name="Zhang Z."/>
            <person name="Bao J."/>
            <person name="Han Y."/>
            <person name="Dong L."/>
            <person name="Ji J."/>
            <person name="Chen P."/>
            <person name="Wu S."/>
            <person name="Liu J."/>
            <person name="Xiao Y."/>
            <person name="Bu D."/>
            <person name="Tan J."/>
            <person name="Yang L."/>
            <person name="Ye C."/>
            <person name="Zhang J."/>
            <person name="Xu J."/>
            <person name="Zhou Y."/>
            <person name="Yu Y."/>
            <person name="Zhang B."/>
            <person name="Zhuang S."/>
            <person name="Wei H."/>
            <person name="Liu B."/>
            <person name="Lei M."/>
            <person name="Yu H."/>
            <person name="Li Y."/>
            <person name="Xu H."/>
            <person name="Wei S."/>
            <person name="He X."/>
            <person name="Fang L."/>
            <person name="Zhang Z."/>
            <person name="Zhang Y."/>
            <person name="Huang X."/>
            <person name="Su Z."/>
            <person name="Tong W."/>
            <person name="Li J."/>
            <person name="Tong Z."/>
            <person name="Li S."/>
            <person name="Ye J."/>
            <person name="Wang L."/>
            <person name="Fang L."/>
            <person name="Lei T."/>
            <person name="Chen C."/>
            <person name="Chen H."/>
            <person name="Xu Z."/>
            <person name="Li H."/>
            <person name="Huang H."/>
            <person name="Zhang F."/>
            <person name="Xu H."/>
            <person name="Li N."/>
            <person name="Zhao C."/>
            <person name="Li S."/>
            <person name="Dong L."/>
            <person name="Huang Y."/>
            <person name="Li L."/>
            <person name="Xi Y."/>
            <person name="Qi Q."/>
            <person name="Li W."/>
            <person name="Zhang B."/>
            <person name="Hu W."/>
            <person name="Zhang Y."/>
            <person name="Tian X."/>
            <person name="Jiao Y."/>
            <person name="Liang X."/>
            <person name="Jin J."/>
            <person name="Gao L."/>
            <person name="Zheng W."/>
            <person name="Hao B."/>
            <person name="Liu S."/>
            <person name="Wang W."/>
            <person name="Yuan L."/>
            <person name="Cao M."/>
            <person name="McDermott J."/>
            <person name="Samudrala R."/>
            <person name="Wang J."/>
            <person name="Wong G.K."/>
            <person name="Yang H."/>
        </authorList>
    </citation>
    <scope>NUCLEOTIDE SEQUENCE [LARGE SCALE GENOMIC DNA]</scope>
    <source>
        <strain evidence="2">cv. 93-11</strain>
    </source>
</reference>
<dbReference type="Gramene" id="BGIOSGA021610-TA">
    <property type="protein sequence ID" value="BGIOSGA021610-PA"/>
    <property type="gene ID" value="BGIOSGA021610"/>
</dbReference>
<protein>
    <submittedName>
        <fullName evidence="1">Uncharacterized protein</fullName>
    </submittedName>
</protein>
<evidence type="ECO:0000313" key="2">
    <source>
        <dbReference type="Proteomes" id="UP000007015"/>
    </source>
</evidence>
<dbReference type="AlphaFoldDB" id="B8B496"/>
<sequence>MGAGMNLPMLPLMPWQRQMGAISTSDLKPSQQTLGGAGTSVLVAYSTHGISAISDDKHSVGCGVIGAATASALWELLGTCTGAPDDPGVMETDGSSGGNGGSSGIWIVGSGCSCGSPGIWIVGSGCNGGRHGIWIVGSGGNGGRPGIWIVCSGGRPGNPTSEADSWDTSALAF</sequence>
<dbReference type="EMBL" id="CM000131">
    <property type="protein sequence ID" value="EEC80273.1"/>
    <property type="molecule type" value="Genomic_DNA"/>
</dbReference>
<gene>
    <name evidence="1" type="ORF">OsI_22255</name>
</gene>
<name>B8B496_ORYSI</name>
<evidence type="ECO:0000313" key="1">
    <source>
        <dbReference type="EMBL" id="EEC80273.1"/>
    </source>
</evidence>
<keyword evidence="2" id="KW-1185">Reference proteome</keyword>